<organism evidence="1 2">
    <name type="scientific">Coleofasciculus chthonoplastes PCC 7420</name>
    <dbReference type="NCBI Taxonomy" id="118168"/>
    <lineage>
        <taxon>Bacteria</taxon>
        <taxon>Bacillati</taxon>
        <taxon>Cyanobacteriota</taxon>
        <taxon>Cyanophyceae</taxon>
        <taxon>Coleofasciculales</taxon>
        <taxon>Coleofasciculaceae</taxon>
        <taxon>Coleofasciculus</taxon>
    </lineage>
</organism>
<dbReference type="EMBL" id="DS989859">
    <property type="protein sequence ID" value="EDX73152.1"/>
    <property type="molecule type" value="Genomic_DNA"/>
</dbReference>
<name>B4VY25_9CYAN</name>
<proteinExistence type="predicted"/>
<reference evidence="1 2" key="1">
    <citation type="submission" date="2008-07" db="EMBL/GenBank/DDBJ databases">
        <authorList>
            <person name="Tandeau de Marsac N."/>
            <person name="Ferriera S."/>
            <person name="Johnson J."/>
            <person name="Kravitz S."/>
            <person name="Beeson K."/>
            <person name="Sutton G."/>
            <person name="Rogers Y.-H."/>
            <person name="Friedman R."/>
            <person name="Frazier M."/>
            <person name="Venter J.C."/>
        </authorList>
    </citation>
    <scope>NUCLEOTIDE SEQUENCE [LARGE SCALE GENOMIC DNA]</scope>
    <source>
        <strain evidence="1 2">PCC 7420</strain>
    </source>
</reference>
<evidence type="ECO:0000313" key="2">
    <source>
        <dbReference type="Proteomes" id="UP000003835"/>
    </source>
</evidence>
<protein>
    <submittedName>
        <fullName evidence="1">Uncharacterized protein</fullName>
    </submittedName>
</protein>
<dbReference type="HOGENOM" id="CLU_3307873_0_0_3"/>
<evidence type="ECO:0000313" key="1">
    <source>
        <dbReference type="EMBL" id="EDX73152.1"/>
    </source>
</evidence>
<gene>
    <name evidence="1" type="ORF">MC7420_4399</name>
</gene>
<dbReference type="AlphaFoldDB" id="B4VY25"/>
<keyword evidence="2" id="KW-1185">Reference proteome</keyword>
<sequence length="39" mass="4581">MIDFPLFKRLVEKIEYVPTAHPTGLSDRVLSKVQKRRVL</sequence>
<dbReference type="Proteomes" id="UP000003835">
    <property type="component" value="Unassembled WGS sequence"/>
</dbReference>
<accession>B4VY25</accession>